<dbReference type="GO" id="GO:0020037">
    <property type="term" value="F:heme binding"/>
    <property type="evidence" value="ECO:0007669"/>
    <property type="project" value="InterPro"/>
</dbReference>
<keyword evidence="8" id="KW-1185">Reference proteome</keyword>
<dbReference type="GO" id="GO:0004497">
    <property type="term" value="F:monooxygenase activity"/>
    <property type="evidence" value="ECO:0007669"/>
    <property type="project" value="UniProtKB-KW"/>
</dbReference>
<dbReference type="OrthoDB" id="1470350at2759"/>
<evidence type="ECO:0000313" key="8">
    <source>
        <dbReference type="Proteomes" id="UP000887226"/>
    </source>
</evidence>
<evidence type="ECO:0000256" key="4">
    <source>
        <dbReference type="ARBA" id="ARBA00023002"/>
    </source>
</evidence>
<dbReference type="PANTHER" id="PTHR24287:SF19">
    <property type="entry name" value="CYTOCHROME P450"/>
    <property type="match status" value="1"/>
</dbReference>
<evidence type="ECO:0000256" key="6">
    <source>
        <dbReference type="ARBA" id="ARBA00023033"/>
    </source>
</evidence>
<evidence type="ECO:0000313" key="7">
    <source>
        <dbReference type="EMBL" id="KAG9245907.1"/>
    </source>
</evidence>
<dbReference type="Gene3D" id="1.10.630.10">
    <property type="entry name" value="Cytochrome P450"/>
    <property type="match status" value="1"/>
</dbReference>
<evidence type="ECO:0000256" key="5">
    <source>
        <dbReference type="ARBA" id="ARBA00023004"/>
    </source>
</evidence>
<keyword evidence="3" id="KW-0479">Metal-binding</keyword>
<evidence type="ECO:0000256" key="2">
    <source>
        <dbReference type="ARBA" id="ARBA00010617"/>
    </source>
</evidence>
<evidence type="ECO:0000256" key="1">
    <source>
        <dbReference type="ARBA" id="ARBA00001971"/>
    </source>
</evidence>
<reference evidence="7" key="1">
    <citation type="journal article" date="2021" name="IMA Fungus">
        <title>Genomic characterization of three marine fungi, including Emericellopsis atlantica sp. nov. with signatures of a generalist lifestyle and marine biomass degradation.</title>
        <authorList>
            <person name="Hagestad O.C."/>
            <person name="Hou L."/>
            <person name="Andersen J.H."/>
            <person name="Hansen E.H."/>
            <person name="Altermark B."/>
            <person name="Li C."/>
            <person name="Kuhnert E."/>
            <person name="Cox R.J."/>
            <person name="Crous P.W."/>
            <person name="Spatafora J.W."/>
            <person name="Lail K."/>
            <person name="Amirebrahimi M."/>
            <person name="Lipzen A."/>
            <person name="Pangilinan J."/>
            <person name="Andreopoulos W."/>
            <person name="Hayes R.D."/>
            <person name="Ng V."/>
            <person name="Grigoriev I.V."/>
            <person name="Jackson S.A."/>
            <person name="Sutton T.D.S."/>
            <person name="Dobson A.D.W."/>
            <person name="Rama T."/>
        </authorList>
    </citation>
    <scope>NUCLEOTIDE SEQUENCE</scope>
    <source>
        <strain evidence="7">TRa3180A</strain>
    </source>
</reference>
<keyword evidence="4" id="KW-0560">Oxidoreductase</keyword>
<dbReference type="GO" id="GO:0005506">
    <property type="term" value="F:iron ion binding"/>
    <property type="evidence" value="ECO:0007669"/>
    <property type="project" value="InterPro"/>
</dbReference>
<evidence type="ECO:0008006" key="9">
    <source>
        <dbReference type="Google" id="ProtNLM"/>
    </source>
</evidence>
<dbReference type="PANTHER" id="PTHR24287">
    <property type="entry name" value="P450, PUTATIVE (EUROFUNG)-RELATED"/>
    <property type="match status" value="1"/>
</dbReference>
<dbReference type="SUPFAM" id="SSF48264">
    <property type="entry name" value="Cytochrome P450"/>
    <property type="match status" value="1"/>
</dbReference>
<name>A0A9P8CGJ9_9HELO</name>
<dbReference type="AlphaFoldDB" id="A0A9P8CGJ9"/>
<comment type="caution">
    <text evidence="7">The sequence shown here is derived from an EMBL/GenBank/DDBJ whole genome shotgun (WGS) entry which is preliminary data.</text>
</comment>
<organism evidence="7 8">
    <name type="scientific">Calycina marina</name>
    <dbReference type="NCBI Taxonomy" id="1763456"/>
    <lineage>
        <taxon>Eukaryota</taxon>
        <taxon>Fungi</taxon>
        <taxon>Dikarya</taxon>
        <taxon>Ascomycota</taxon>
        <taxon>Pezizomycotina</taxon>
        <taxon>Leotiomycetes</taxon>
        <taxon>Helotiales</taxon>
        <taxon>Pezizellaceae</taxon>
        <taxon>Calycina</taxon>
    </lineage>
</organism>
<dbReference type="Proteomes" id="UP000887226">
    <property type="component" value="Unassembled WGS sequence"/>
</dbReference>
<dbReference type="EMBL" id="MU253825">
    <property type="protein sequence ID" value="KAG9245907.1"/>
    <property type="molecule type" value="Genomic_DNA"/>
</dbReference>
<dbReference type="InterPro" id="IPR047146">
    <property type="entry name" value="Cyt_P450_E_CYP52_fungi"/>
</dbReference>
<dbReference type="GO" id="GO:0016705">
    <property type="term" value="F:oxidoreductase activity, acting on paired donors, with incorporation or reduction of molecular oxygen"/>
    <property type="evidence" value="ECO:0007669"/>
    <property type="project" value="InterPro"/>
</dbReference>
<sequence>MRRRHRKTQPKFLQEGTEVRAVFHPLHHDPDIWGADSLEFRPERWENLRTSWEYMSFLACGRTCQAQQMILTKCSYILVRFLREFRHIENRDEKVEFVESIKMSLESSKGVKVITLAIVERANGESNYST</sequence>
<proteinExistence type="inferred from homology"/>
<dbReference type="Pfam" id="PF00067">
    <property type="entry name" value="p450"/>
    <property type="match status" value="1"/>
</dbReference>
<keyword evidence="6" id="KW-0503">Monooxygenase</keyword>
<gene>
    <name evidence="7" type="ORF">BJ878DRAFT_324341</name>
</gene>
<protein>
    <recommendedName>
        <fullName evidence="9">Cytochrome P450</fullName>
    </recommendedName>
</protein>
<dbReference type="InterPro" id="IPR036396">
    <property type="entry name" value="Cyt_P450_sf"/>
</dbReference>
<keyword evidence="5" id="KW-0408">Iron</keyword>
<accession>A0A9P8CGJ9</accession>
<comment type="similarity">
    <text evidence="2">Belongs to the cytochrome P450 family.</text>
</comment>
<dbReference type="InterPro" id="IPR001128">
    <property type="entry name" value="Cyt_P450"/>
</dbReference>
<evidence type="ECO:0000256" key="3">
    <source>
        <dbReference type="ARBA" id="ARBA00022723"/>
    </source>
</evidence>
<comment type="cofactor">
    <cofactor evidence="1">
        <name>heme</name>
        <dbReference type="ChEBI" id="CHEBI:30413"/>
    </cofactor>
</comment>